<accession>A0A9P6LYP1</accession>
<dbReference type="EMBL" id="JAAAHW010006796">
    <property type="protein sequence ID" value="KAF9954882.1"/>
    <property type="molecule type" value="Genomic_DNA"/>
</dbReference>
<proteinExistence type="predicted"/>
<sequence>MSRPDEILDGNVNQGPLLLLSDFIAEFKKLKVGHYVVNWRVKLLKGFCIPNGLLFSVAVSYDATDISGSFDVALSPGELEKLANGDSNGLDLDLDLELEELVVIQPHEWDIVIKLSLSNTESERRLEHLGLQVDFVEIRPFTADENGNGSELPKKHIVERAA</sequence>
<dbReference type="Proteomes" id="UP000749646">
    <property type="component" value="Unassembled WGS sequence"/>
</dbReference>
<comment type="caution">
    <text evidence="1">The sequence shown here is derived from an EMBL/GenBank/DDBJ whole genome shotgun (WGS) entry which is preliminary data.</text>
</comment>
<keyword evidence="2" id="KW-1185">Reference proteome</keyword>
<evidence type="ECO:0000313" key="1">
    <source>
        <dbReference type="EMBL" id="KAF9954882.1"/>
    </source>
</evidence>
<feature type="non-terminal residue" evidence="1">
    <location>
        <position position="1"/>
    </location>
</feature>
<reference evidence="1" key="1">
    <citation type="journal article" date="2020" name="Fungal Divers.">
        <title>Resolving the Mortierellaceae phylogeny through synthesis of multi-gene phylogenetics and phylogenomics.</title>
        <authorList>
            <person name="Vandepol N."/>
            <person name="Liber J."/>
            <person name="Desiro A."/>
            <person name="Na H."/>
            <person name="Kennedy M."/>
            <person name="Barry K."/>
            <person name="Grigoriev I.V."/>
            <person name="Miller A.N."/>
            <person name="O'Donnell K."/>
            <person name="Stajich J.E."/>
            <person name="Bonito G."/>
        </authorList>
    </citation>
    <scope>NUCLEOTIDE SEQUENCE</scope>
    <source>
        <strain evidence="1">MES-2147</strain>
    </source>
</reference>
<organism evidence="1 2">
    <name type="scientific">Modicella reniformis</name>
    <dbReference type="NCBI Taxonomy" id="1440133"/>
    <lineage>
        <taxon>Eukaryota</taxon>
        <taxon>Fungi</taxon>
        <taxon>Fungi incertae sedis</taxon>
        <taxon>Mucoromycota</taxon>
        <taxon>Mortierellomycotina</taxon>
        <taxon>Mortierellomycetes</taxon>
        <taxon>Mortierellales</taxon>
        <taxon>Mortierellaceae</taxon>
        <taxon>Modicella</taxon>
    </lineage>
</organism>
<gene>
    <name evidence="1" type="ORF">BGZ65_003746</name>
</gene>
<evidence type="ECO:0000313" key="2">
    <source>
        <dbReference type="Proteomes" id="UP000749646"/>
    </source>
</evidence>
<dbReference type="AlphaFoldDB" id="A0A9P6LYP1"/>
<protein>
    <submittedName>
        <fullName evidence="1">Uncharacterized protein</fullName>
    </submittedName>
</protein>
<name>A0A9P6LYP1_9FUNG</name>